<evidence type="ECO:0000313" key="4">
    <source>
        <dbReference type="EMBL" id="MBL1076782.1"/>
    </source>
</evidence>
<gene>
    <name evidence="4" type="ORF">JK358_20505</name>
</gene>
<comment type="caution">
    <text evidence="4">The sequence shown here is derived from an EMBL/GenBank/DDBJ whole genome shotgun (WGS) entry which is preliminary data.</text>
</comment>
<dbReference type="InterPro" id="IPR009057">
    <property type="entry name" value="Homeodomain-like_sf"/>
</dbReference>
<name>A0ABS1M810_9NOCA</name>
<dbReference type="InterPro" id="IPR050109">
    <property type="entry name" value="HTH-type_TetR-like_transc_reg"/>
</dbReference>
<dbReference type="Gene3D" id="1.10.357.10">
    <property type="entry name" value="Tetracycline Repressor, domain 2"/>
    <property type="match status" value="1"/>
</dbReference>
<keyword evidence="5" id="KW-1185">Reference proteome</keyword>
<organism evidence="4 5">
    <name type="scientific">Nocardia acididurans</name>
    <dbReference type="NCBI Taxonomy" id="2802282"/>
    <lineage>
        <taxon>Bacteria</taxon>
        <taxon>Bacillati</taxon>
        <taxon>Actinomycetota</taxon>
        <taxon>Actinomycetes</taxon>
        <taxon>Mycobacteriales</taxon>
        <taxon>Nocardiaceae</taxon>
        <taxon>Nocardia</taxon>
    </lineage>
</organism>
<feature type="domain" description="HTH tetR-type" evidence="3">
    <location>
        <begin position="17"/>
        <end position="77"/>
    </location>
</feature>
<evidence type="ECO:0000259" key="3">
    <source>
        <dbReference type="PROSITE" id="PS50977"/>
    </source>
</evidence>
<evidence type="ECO:0000313" key="5">
    <source>
        <dbReference type="Proteomes" id="UP000602198"/>
    </source>
</evidence>
<dbReference type="PANTHER" id="PTHR30055:SF226">
    <property type="entry name" value="HTH-TYPE TRANSCRIPTIONAL REGULATOR PKSA"/>
    <property type="match status" value="1"/>
</dbReference>
<dbReference type="RefSeq" id="WP_201949318.1">
    <property type="nucleotide sequence ID" value="NZ_JAERRJ010000007.1"/>
</dbReference>
<dbReference type="SUPFAM" id="SSF46689">
    <property type="entry name" value="Homeodomain-like"/>
    <property type="match status" value="1"/>
</dbReference>
<evidence type="ECO:0000256" key="2">
    <source>
        <dbReference type="PROSITE-ProRule" id="PRU00335"/>
    </source>
</evidence>
<evidence type="ECO:0000256" key="1">
    <source>
        <dbReference type="ARBA" id="ARBA00023125"/>
    </source>
</evidence>
<feature type="DNA-binding region" description="H-T-H motif" evidence="2">
    <location>
        <begin position="40"/>
        <end position="59"/>
    </location>
</feature>
<dbReference type="Proteomes" id="UP000602198">
    <property type="component" value="Unassembled WGS sequence"/>
</dbReference>
<accession>A0ABS1M810</accession>
<dbReference type="PROSITE" id="PS50977">
    <property type="entry name" value="HTH_TETR_2"/>
    <property type="match status" value="1"/>
</dbReference>
<dbReference type="EMBL" id="JAERRJ010000007">
    <property type="protein sequence ID" value="MBL1076782.1"/>
    <property type="molecule type" value="Genomic_DNA"/>
</dbReference>
<reference evidence="4 5" key="1">
    <citation type="submission" date="2021-01" db="EMBL/GenBank/DDBJ databases">
        <title>WGS of actinomycetes isolated from Thailand.</title>
        <authorList>
            <person name="Thawai C."/>
        </authorList>
    </citation>
    <scope>NUCLEOTIDE SEQUENCE [LARGE SCALE GENOMIC DNA]</scope>
    <source>
        <strain evidence="4 5">LPG 2</strain>
    </source>
</reference>
<dbReference type="PANTHER" id="PTHR30055">
    <property type="entry name" value="HTH-TYPE TRANSCRIPTIONAL REGULATOR RUTR"/>
    <property type="match status" value="1"/>
</dbReference>
<proteinExistence type="predicted"/>
<dbReference type="InterPro" id="IPR001647">
    <property type="entry name" value="HTH_TetR"/>
</dbReference>
<sequence length="212" mass="23595">MAKTKTWGGRSAEQRRGERRERLLDSALALWREGGWTAVTIRAVCARTSLNDRYFYEAFTDRDELLVAAWESVRDDMLAALTRAFEHNLDRPLREIVRLAATVVVDRIAADPAYGRILLLHNAGSPALEECRARALRLTVDLVVAAAQQFADPAENPTDLHMNAIIGVGGFVELITAWQSGVLVCDSEQIVDHVADLVATFGTRYRHGHELT</sequence>
<keyword evidence="1 2" id="KW-0238">DNA-binding</keyword>
<dbReference type="Pfam" id="PF00440">
    <property type="entry name" value="TetR_N"/>
    <property type="match status" value="1"/>
</dbReference>
<protein>
    <submittedName>
        <fullName evidence="4">TetR/AcrR family transcriptional regulator</fullName>
    </submittedName>
</protein>